<dbReference type="EMBL" id="QTSX02005717">
    <property type="protein sequence ID" value="KAJ9058559.1"/>
    <property type="molecule type" value="Genomic_DNA"/>
</dbReference>
<protein>
    <submittedName>
        <fullName evidence="1">Uncharacterized protein</fullName>
    </submittedName>
</protein>
<evidence type="ECO:0000313" key="1">
    <source>
        <dbReference type="EMBL" id="KAJ9058559.1"/>
    </source>
</evidence>
<gene>
    <name evidence="1" type="ORF">DSO57_1011014</name>
</gene>
<organism evidence="1 2">
    <name type="scientific">Entomophthora muscae</name>
    <dbReference type="NCBI Taxonomy" id="34485"/>
    <lineage>
        <taxon>Eukaryota</taxon>
        <taxon>Fungi</taxon>
        <taxon>Fungi incertae sedis</taxon>
        <taxon>Zoopagomycota</taxon>
        <taxon>Entomophthoromycotina</taxon>
        <taxon>Entomophthoromycetes</taxon>
        <taxon>Entomophthorales</taxon>
        <taxon>Entomophthoraceae</taxon>
        <taxon>Entomophthora</taxon>
    </lineage>
</organism>
<keyword evidence="2" id="KW-1185">Reference proteome</keyword>
<proteinExistence type="predicted"/>
<sequence length="471" mass="52258">MRAMARVNNYQSMIHELSKQVLEKEERAQEALAEQEVLLKQIKRVGRHNRKRNNSSESLDLAYGHSSTTPPGITNVNRDSLEPEKASAKASVKEEKEEKVSDKSSASSAKDGKFWKPSSRVMDITSIILPPTEAPGDYAGATLLSEPSQGPIEPSIDELNTILSQPLVDEPKNIDDEPEIPKPPKSAKKPKKKTSHSKADKQEQVPSQKTSAKEVHNTMTRKAYTSEKKRRLSMQPLATPAEQKTVSKRKSGQYISAEPEPLAKPNQTLRHSSIVRERRRKSMQLREIRVAQAESRLNTEQHAQLPHSPSSFFDSEGDDNPPLAPALSHTSLTLPRITVKSEDRYTSSANRVASRPRQAALTPTPSKPSRKLLNATPSPQQAVNRPSTTRKPMANPNSSREALGRALSIIPPPRPPPDEIYSFHTAPSGTKYRISRPNSQVFPPIVDFSAPPEFIIPQSKSQSDLRLKPPT</sequence>
<reference evidence="1" key="1">
    <citation type="submission" date="2022-04" db="EMBL/GenBank/DDBJ databases">
        <title>Genome of the entomopathogenic fungus Entomophthora muscae.</title>
        <authorList>
            <person name="Elya C."/>
            <person name="Lovett B.R."/>
            <person name="Lee E."/>
            <person name="Macias A.M."/>
            <person name="Hajek A.E."/>
            <person name="De Bivort B.L."/>
            <person name="Kasson M.T."/>
            <person name="De Fine Licht H.H."/>
            <person name="Stajich J.E."/>
        </authorList>
    </citation>
    <scope>NUCLEOTIDE SEQUENCE</scope>
    <source>
        <strain evidence="1">Berkeley</strain>
    </source>
</reference>
<name>A0ACC2S8D8_9FUNG</name>
<evidence type="ECO:0000313" key="2">
    <source>
        <dbReference type="Proteomes" id="UP001165960"/>
    </source>
</evidence>
<dbReference type="Proteomes" id="UP001165960">
    <property type="component" value="Unassembled WGS sequence"/>
</dbReference>
<comment type="caution">
    <text evidence="1">The sequence shown here is derived from an EMBL/GenBank/DDBJ whole genome shotgun (WGS) entry which is preliminary data.</text>
</comment>
<accession>A0ACC2S8D8</accession>